<comment type="caution">
    <text evidence="9">The sequence shown here is derived from an EMBL/GenBank/DDBJ whole genome shotgun (WGS) entry which is preliminary data.</text>
</comment>
<dbReference type="EMBL" id="PYKI01001385">
    <property type="protein sequence ID" value="TGD84366.1"/>
    <property type="molecule type" value="Genomic_DNA"/>
</dbReference>
<dbReference type="FunFam" id="2.60.40.3110:FF:000001">
    <property type="entry name" value="Putative fimbrial outer membrane usher"/>
    <property type="match status" value="1"/>
</dbReference>
<protein>
    <submittedName>
        <fullName evidence="9">Fimbrial protein</fullName>
    </submittedName>
</protein>
<comment type="subcellular location">
    <subcellularLocation>
        <location evidence="1 8">Cell outer membrane</location>
        <topology evidence="1 8">Multi-pass membrane protein</topology>
    </subcellularLocation>
</comment>
<dbReference type="InterPro" id="IPR000015">
    <property type="entry name" value="Fimb_usher"/>
</dbReference>
<feature type="non-terminal residue" evidence="9">
    <location>
        <position position="1"/>
    </location>
</feature>
<evidence type="ECO:0000256" key="3">
    <source>
        <dbReference type="ARBA" id="ARBA00022448"/>
    </source>
</evidence>
<dbReference type="PANTHER" id="PTHR30451:SF6">
    <property type="entry name" value="OUTER MEMBRANE USHER PROTEIN SFMD"/>
    <property type="match status" value="1"/>
</dbReference>
<comment type="similarity">
    <text evidence="2 8">Belongs to the fimbrial export usher family.</text>
</comment>
<evidence type="ECO:0000256" key="5">
    <source>
        <dbReference type="ARBA" id="ARBA00022729"/>
    </source>
</evidence>
<dbReference type="GO" id="GO:0009297">
    <property type="term" value="P:pilus assembly"/>
    <property type="evidence" value="ECO:0007669"/>
    <property type="project" value="InterPro"/>
</dbReference>
<keyword evidence="5" id="KW-0732">Signal</keyword>
<dbReference type="Pfam" id="PF00577">
    <property type="entry name" value="Usher"/>
    <property type="match status" value="1"/>
</dbReference>
<evidence type="ECO:0000256" key="1">
    <source>
        <dbReference type="ARBA" id="ARBA00004571"/>
    </source>
</evidence>
<keyword evidence="3 8" id="KW-0813">Transport</keyword>
<evidence type="ECO:0000256" key="2">
    <source>
        <dbReference type="ARBA" id="ARBA00008064"/>
    </source>
</evidence>
<proteinExistence type="inferred from homology"/>
<reference evidence="9 10" key="1">
    <citation type="submission" date="2018-03" db="EMBL/GenBank/DDBJ databases">
        <title>Non-Typhoidal Salmonella genome sequencing and assembly.</title>
        <authorList>
            <person name="Matchawe C."/>
        </authorList>
    </citation>
    <scope>NUCLEOTIDE SEQUENCE [LARGE SCALE GENOMIC DNA]</scope>
    <source>
        <strain evidence="9 10">22sa</strain>
    </source>
</reference>
<accession>A0A4Z0MX85</accession>
<keyword evidence="4 8" id="KW-0812">Transmembrane</keyword>
<dbReference type="GO" id="GO:0009279">
    <property type="term" value="C:cell outer membrane"/>
    <property type="evidence" value="ECO:0007669"/>
    <property type="project" value="UniProtKB-SubCell"/>
</dbReference>
<keyword evidence="7 8" id="KW-0998">Cell outer membrane</keyword>
<name>A0A4Z0MX85_SALET</name>
<evidence type="ECO:0000256" key="4">
    <source>
        <dbReference type="ARBA" id="ARBA00022692"/>
    </source>
</evidence>
<dbReference type="Gene3D" id="2.60.40.3110">
    <property type="match status" value="1"/>
</dbReference>
<dbReference type="PANTHER" id="PTHR30451">
    <property type="entry name" value="OUTER MEMBRANE USHER PROTEIN"/>
    <property type="match status" value="1"/>
</dbReference>
<dbReference type="GO" id="GO:0015473">
    <property type="term" value="F:fimbrial usher porin activity"/>
    <property type="evidence" value="ECO:0007669"/>
    <property type="project" value="InterPro"/>
</dbReference>
<evidence type="ECO:0000256" key="6">
    <source>
        <dbReference type="ARBA" id="ARBA00023136"/>
    </source>
</evidence>
<keyword evidence="8" id="KW-1029">Fimbrium biogenesis</keyword>
<dbReference type="PROSITE" id="PS01151">
    <property type="entry name" value="FIMBRIAL_USHER"/>
    <property type="match status" value="1"/>
</dbReference>
<keyword evidence="6 8" id="KW-0472">Membrane</keyword>
<dbReference type="InterPro" id="IPR018030">
    <property type="entry name" value="Fimbrial_membr_usher_CS"/>
</dbReference>
<evidence type="ECO:0000256" key="7">
    <source>
        <dbReference type="ARBA" id="ARBA00023237"/>
    </source>
</evidence>
<evidence type="ECO:0000313" key="9">
    <source>
        <dbReference type="EMBL" id="TGD84366.1"/>
    </source>
</evidence>
<evidence type="ECO:0000313" key="10">
    <source>
        <dbReference type="Proteomes" id="UP000298196"/>
    </source>
</evidence>
<organism evidence="9 10">
    <name type="scientific">Salmonella enterica subsp. enterica serovar Poona</name>
    <dbReference type="NCBI Taxonomy" id="436295"/>
    <lineage>
        <taxon>Bacteria</taxon>
        <taxon>Pseudomonadati</taxon>
        <taxon>Pseudomonadota</taxon>
        <taxon>Gammaproteobacteria</taxon>
        <taxon>Enterobacterales</taxon>
        <taxon>Enterobacteriaceae</taxon>
        <taxon>Salmonella</taxon>
    </lineage>
</organism>
<feature type="non-terminal residue" evidence="9">
    <location>
        <position position="188"/>
    </location>
</feature>
<evidence type="ECO:0000256" key="8">
    <source>
        <dbReference type="RuleBase" id="RU003884"/>
    </source>
</evidence>
<sequence length="188" mass="20738">PAALSNYRVSGSGGTDRDSDFLSLLSGLNYGPWRLRNNGAWNYSKGDGYHSQRWNNIGTWVQRAIIPLKSELVMGDSNTGNDVFDSVGFRGARLYSSDNMYPDSLQGYAPTVRGIARTAAKLTIRQNGYVIYQSYVSPGAFAITDLNPTSSSGDLEVTVDEKDGSQQRYTVPYSTVPLLQREGRVKYD</sequence>
<dbReference type="Proteomes" id="UP000298196">
    <property type="component" value="Unassembled WGS sequence"/>
</dbReference>
<gene>
    <name evidence="9" type="ORF">C9F07_13035</name>
</gene>
<keyword evidence="10" id="KW-1185">Reference proteome</keyword>
<dbReference type="AlphaFoldDB" id="A0A4Z0MX85"/>